<dbReference type="EMBL" id="LRBV02000007">
    <property type="status" value="NOT_ANNOTATED_CDS"/>
    <property type="molecule type" value="Genomic_DNA"/>
</dbReference>
<dbReference type="KEGG" id="qlo:115953112"/>
<dbReference type="AlphaFoldDB" id="A0A7N2R7Y5"/>
<organism evidence="1 2">
    <name type="scientific">Quercus lobata</name>
    <name type="common">Valley oak</name>
    <dbReference type="NCBI Taxonomy" id="97700"/>
    <lineage>
        <taxon>Eukaryota</taxon>
        <taxon>Viridiplantae</taxon>
        <taxon>Streptophyta</taxon>
        <taxon>Embryophyta</taxon>
        <taxon>Tracheophyta</taxon>
        <taxon>Spermatophyta</taxon>
        <taxon>Magnoliopsida</taxon>
        <taxon>eudicotyledons</taxon>
        <taxon>Gunneridae</taxon>
        <taxon>Pentapetalae</taxon>
        <taxon>rosids</taxon>
        <taxon>fabids</taxon>
        <taxon>Fagales</taxon>
        <taxon>Fagaceae</taxon>
        <taxon>Quercus</taxon>
    </lineage>
</organism>
<dbReference type="GeneID" id="115953676"/>
<sequence>MSEPVPLPVSRSPYHIYHRSLSEGCQKIIVYPQGSNLRDVRVFVNWNTGTVTVNGNIDSAIPHFPMEISLPGGFYDQSALGFRVFGSEQIVINFPFVGDGSWVPLRRLDQSSQE</sequence>
<reference evidence="1 2" key="1">
    <citation type="journal article" date="2016" name="G3 (Bethesda)">
        <title>First Draft Assembly and Annotation of the Genome of a California Endemic Oak Quercus lobata Nee (Fagaceae).</title>
        <authorList>
            <person name="Sork V.L."/>
            <person name="Fitz-Gibbon S.T."/>
            <person name="Puiu D."/>
            <person name="Crepeau M."/>
            <person name="Gugger P.F."/>
            <person name="Sherman R."/>
            <person name="Stevens K."/>
            <person name="Langley C.H."/>
            <person name="Pellegrini M."/>
            <person name="Salzberg S.L."/>
        </authorList>
    </citation>
    <scope>NUCLEOTIDE SEQUENCE [LARGE SCALE GENOMIC DNA]</scope>
    <source>
        <strain evidence="1 2">cv. SW786</strain>
    </source>
</reference>
<dbReference type="Gramene" id="QL07p035360:mrna">
    <property type="protein sequence ID" value="QL07p035360:mrna"/>
    <property type="gene ID" value="QL07p035360"/>
</dbReference>
<dbReference type="RefSeq" id="XP_030927293.1">
    <property type="nucleotide sequence ID" value="XM_031071433.1"/>
</dbReference>
<dbReference type="Proteomes" id="UP000594261">
    <property type="component" value="Chromosome 7"/>
</dbReference>
<proteinExistence type="predicted"/>
<evidence type="ECO:0000313" key="2">
    <source>
        <dbReference type="Proteomes" id="UP000594261"/>
    </source>
</evidence>
<dbReference type="EnsemblPlants" id="QL07p035351:mrna">
    <property type="protein sequence ID" value="QL07p035351:mrna"/>
    <property type="gene ID" value="QL07p035351"/>
</dbReference>
<reference evidence="1" key="2">
    <citation type="submission" date="2021-01" db="UniProtKB">
        <authorList>
            <consortium name="EnsemblPlants"/>
        </authorList>
    </citation>
    <scope>IDENTIFICATION</scope>
</reference>
<name>A0A7N2R7Y5_QUELO</name>
<dbReference type="EnsemblPlants" id="QL07p035360:mrna">
    <property type="protein sequence ID" value="QL07p035360:mrna"/>
    <property type="gene ID" value="QL07p035360"/>
</dbReference>
<accession>A0A7N2R7Y5</accession>
<dbReference type="OrthoDB" id="1516620at2759"/>
<gene>
    <name evidence="1" type="primary">LOC115953676</name>
</gene>
<dbReference type="KEGG" id="qlo:115953676"/>
<keyword evidence="2" id="KW-1185">Reference proteome</keyword>
<protein>
    <submittedName>
        <fullName evidence="1">Uncharacterized protein</fullName>
    </submittedName>
</protein>
<dbReference type="Gramene" id="QL07p035351:mrna">
    <property type="protein sequence ID" value="QL07p035351:mrna"/>
    <property type="gene ID" value="QL07p035351"/>
</dbReference>
<evidence type="ECO:0000313" key="1">
    <source>
        <dbReference type="EnsemblPlants" id="QL07p035360:mrna"/>
    </source>
</evidence>